<dbReference type="InterPro" id="IPR050087">
    <property type="entry name" value="AON_synthase_class-II"/>
</dbReference>
<keyword evidence="3" id="KW-0663">Pyridoxal phosphate</keyword>
<dbReference type="AlphaFoldDB" id="A0A432VYF7"/>
<proteinExistence type="predicted"/>
<dbReference type="InterPro" id="IPR015424">
    <property type="entry name" value="PyrdxlP-dep_Trfase"/>
</dbReference>
<keyword evidence="2" id="KW-0808">Transferase</keyword>
<dbReference type="InterPro" id="IPR004839">
    <property type="entry name" value="Aminotransferase_I/II_large"/>
</dbReference>
<evidence type="ECO:0000256" key="2">
    <source>
        <dbReference type="ARBA" id="ARBA00022679"/>
    </source>
</evidence>
<comment type="cofactor">
    <cofactor evidence="1">
        <name>pyridoxal 5'-phosphate</name>
        <dbReference type="ChEBI" id="CHEBI:597326"/>
    </cofactor>
</comment>
<dbReference type="PANTHER" id="PTHR13693:SF100">
    <property type="entry name" value="8-AMINO-7-OXONONANOATE SYNTHASE"/>
    <property type="match status" value="1"/>
</dbReference>
<evidence type="ECO:0000259" key="4">
    <source>
        <dbReference type="Pfam" id="PF00155"/>
    </source>
</evidence>
<dbReference type="GO" id="GO:0008710">
    <property type="term" value="F:8-amino-7-oxononanoate synthase activity"/>
    <property type="evidence" value="ECO:0007669"/>
    <property type="project" value="TreeGrafter"/>
</dbReference>
<dbReference type="GO" id="GO:0009102">
    <property type="term" value="P:biotin biosynthetic process"/>
    <property type="evidence" value="ECO:0007669"/>
    <property type="project" value="TreeGrafter"/>
</dbReference>
<sequence>MMQRHKRLGSQRQKRQQTLPCLQAVKRASAAVPSMYKDRLRAHLATKSANAALRCLQVAERQRLDFSSNDYLGLSQQPEIIAAYQQGLQQWGCGSTSSPLVRGYSRPHHELAEYLADWLGYARVLLFSSGFSANSGTLQALQTLKLTPVLDKLAHASLYDAVKPRQFQRFRHNDYAHLEQLCEQLRSNAEEPLVVTESVFSMDGDQVDLRQLAALKARQQHVLMIDDAHALGVLGKDGQGIRGHDDSDCIDILTGTFGKACGLGGAFVAGDQDVIEFLLQECRHYIYSTAFAPAQAVAIQTALKLIRSTPELRQQLQQNVSYWQQGLGSLGLAVADHQQPIQPLLVGRNDDAVTLASRLQAQGIDCIAIRPPTVPVGTARLRISIRANHSIDDIDRLLTSLEHCLQQDSALAEAMYVS</sequence>
<name>A0A432VYF7_9GAMM</name>
<dbReference type="PANTHER" id="PTHR13693">
    <property type="entry name" value="CLASS II AMINOTRANSFERASE/8-AMINO-7-OXONONANOATE SYNTHASE"/>
    <property type="match status" value="1"/>
</dbReference>
<comment type="caution">
    <text evidence="5">The sequence shown here is derived from an EMBL/GenBank/DDBJ whole genome shotgun (WGS) entry which is preliminary data.</text>
</comment>
<dbReference type="InterPro" id="IPR015421">
    <property type="entry name" value="PyrdxlP-dep_Trfase_major"/>
</dbReference>
<dbReference type="Gene3D" id="3.40.640.10">
    <property type="entry name" value="Type I PLP-dependent aspartate aminotransferase-like (Major domain)"/>
    <property type="match status" value="1"/>
</dbReference>
<dbReference type="SUPFAM" id="SSF53383">
    <property type="entry name" value="PLP-dependent transferases"/>
    <property type="match status" value="1"/>
</dbReference>
<protein>
    <submittedName>
        <fullName evidence="5">8-amino-7-oxononanoate synthase</fullName>
    </submittedName>
</protein>
<dbReference type="Pfam" id="PF00155">
    <property type="entry name" value="Aminotran_1_2"/>
    <property type="match status" value="1"/>
</dbReference>
<evidence type="ECO:0000313" key="5">
    <source>
        <dbReference type="EMBL" id="RUO21696.1"/>
    </source>
</evidence>
<dbReference type="Proteomes" id="UP000288212">
    <property type="component" value="Unassembled WGS sequence"/>
</dbReference>
<accession>A0A432VYF7</accession>
<feature type="domain" description="Aminotransferase class I/classII large" evidence="4">
    <location>
        <begin position="64"/>
        <end position="401"/>
    </location>
</feature>
<dbReference type="EMBL" id="PIPI01000001">
    <property type="protein sequence ID" value="RUO21696.1"/>
    <property type="molecule type" value="Genomic_DNA"/>
</dbReference>
<dbReference type="InterPro" id="IPR015422">
    <property type="entry name" value="PyrdxlP-dep_Trfase_small"/>
</dbReference>
<gene>
    <name evidence="5" type="ORF">CWE06_02255</name>
</gene>
<dbReference type="GO" id="GO:0030170">
    <property type="term" value="F:pyridoxal phosphate binding"/>
    <property type="evidence" value="ECO:0007669"/>
    <property type="project" value="InterPro"/>
</dbReference>
<evidence type="ECO:0000256" key="3">
    <source>
        <dbReference type="ARBA" id="ARBA00022898"/>
    </source>
</evidence>
<keyword evidence="6" id="KW-1185">Reference proteome</keyword>
<evidence type="ECO:0000313" key="6">
    <source>
        <dbReference type="Proteomes" id="UP000288212"/>
    </source>
</evidence>
<organism evidence="5 6">
    <name type="scientific">Aliidiomarina haloalkalitolerans</name>
    <dbReference type="NCBI Taxonomy" id="859059"/>
    <lineage>
        <taxon>Bacteria</taxon>
        <taxon>Pseudomonadati</taxon>
        <taxon>Pseudomonadota</taxon>
        <taxon>Gammaproteobacteria</taxon>
        <taxon>Alteromonadales</taxon>
        <taxon>Idiomarinaceae</taxon>
        <taxon>Aliidiomarina</taxon>
    </lineage>
</organism>
<evidence type="ECO:0000256" key="1">
    <source>
        <dbReference type="ARBA" id="ARBA00001933"/>
    </source>
</evidence>
<reference evidence="5 6" key="1">
    <citation type="journal article" date="2011" name="Front. Microbiol.">
        <title>Genomic signatures of strain selection and enhancement in Bacillus atrophaeus var. globigii, a historical biowarfare simulant.</title>
        <authorList>
            <person name="Gibbons H.S."/>
            <person name="Broomall S.M."/>
            <person name="McNew L.A."/>
            <person name="Daligault H."/>
            <person name="Chapman C."/>
            <person name="Bruce D."/>
            <person name="Karavis M."/>
            <person name="Krepps M."/>
            <person name="McGregor P.A."/>
            <person name="Hong C."/>
            <person name="Park K.H."/>
            <person name="Akmal A."/>
            <person name="Feldman A."/>
            <person name="Lin J.S."/>
            <person name="Chang W.E."/>
            <person name="Higgs B.W."/>
            <person name="Demirev P."/>
            <person name="Lindquist J."/>
            <person name="Liem A."/>
            <person name="Fochler E."/>
            <person name="Read T.D."/>
            <person name="Tapia R."/>
            <person name="Johnson S."/>
            <person name="Bishop-Lilly K.A."/>
            <person name="Detter C."/>
            <person name="Han C."/>
            <person name="Sozhamannan S."/>
            <person name="Rosenzweig C.N."/>
            <person name="Skowronski E.W."/>
        </authorList>
    </citation>
    <scope>NUCLEOTIDE SEQUENCE [LARGE SCALE GENOMIC DNA]</scope>
    <source>
        <strain evidence="5 6">AK5</strain>
    </source>
</reference>
<dbReference type="Gene3D" id="3.90.1150.10">
    <property type="entry name" value="Aspartate Aminotransferase, domain 1"/>
    <property type="match status" value="1"/>
</dbReference>